<reference evidence="2" key="1">
    <citation type="journal article" date="2013" name="Nature">
        <title>Draft genome of the wheat A-genome progenitor Triticum urartu.</title>
        <authorList>
            <person name="Ling H.Q."/>
            <person name="Zhao S."/>
            <person name="Liu D."/>
            <person name="Wang J."/>
            <person name="Sun H."/>
            <person name="Zhang C."/>
            <person name="Fan H."/>
            <person name="Li D."/>
            <person name="Dong L."/>
            <person name="Tao Y."/>
            <person name="Gao C."/>
            <person name="Wu H."/>
            <person name="Li Y."/>
            <person name="Cui Y."/>
            <person name="Guo X."/>
            <person name="Zheng S."/>
            <person name="Wang B."/>
            <person name="Yu K."/>
            <person name="Liang Q."/>
            <person name="Yang W."/>
            <person name="Lou X."/>
            <person name="Chen J."/>
            <person name="Feng M."/>
            <person name="Jian J."/>
            <person name="Zhang X."/>
            <person name="Luo G."/>
            <person name="Jiang Y."/>
            <person name="Liu J."/>
            <person name="Wang Z."/>
            <person name="Sha Y."/>
            <person name="Zhang B."/>
            <person name="Wu H."/>
            <person name="Tang D."/>
            <person name="Shen Q."/>
            <person name="Xue P."/>
            <person name="Zou S."/>
            <person name="Wang X."/>
            <person name="Liu X."/>
            <person name="Wang F."/>
            <person name="Yang Y."/>
            <person name="An X."/>
            <person name="Dong Z."/>
            <person name="Zhang K."/>
            <person name="Zhang X."/>
            <person name="Luo M.C."/>
            <person name="Dvorak J."/>
            <person name="Tong Y."/>
            <person name="Wang J."/>
            <person name="Yang H."/>
            <person name="Li Z."/>
            <person name="Wang D."/>
            <person name="Zhang A."/>
            <person name="Wang J."/>
        </authorList>
    </citation>
    <scope>NUCLEOTIDE SEQUENCE</scope>
    <source>
        <strain evidence="2">cv. G1812</strain>
    </source>
</reference>
<organism evidence="1 2">
    <name type="scientific">Triticum urartu</name>
    <name type="common">Red wild einkorn</name>
    <name type="synonym">Crithodium urartu</name>
    <dbReference type="NCBI Taxonomy" id="4572"/>
    <lineage>
        <taxon>Eukaryota</taxon>
        <taxon>Viridiplantae</taxon>
        <taxon>Streptophyta</taxon>
        <taxon>Embryophyta</taxon>
        <taxon>Tracheophyta</taxon>
        <taxon>Spermatophyta</taxon>
        <taxon>Magnoliopsida</taxon>
        <taxon>Liliopsida</taxon>
        <taxon>Poales</taxon>
        <taxon>Poaceae</taxon>
        <taxon>BOP clade</taxon>
        <taxon>Pooideae</taxon>
        <taxon>Triticodae</taxon>
        <taxon>Triticeae</taxon>
        <taxon>Triticinae</taxon>
        <taxon>Triticum</taxon>
    </lineage>
</organism>
<proteinExistence type="predicted"/>
<dbReference type="Proteomes" id="UP000015106">
    <property type="component" value="Chromosome 2"/>
</dbReference>
<keyword evidence="2" id="KW-1185">Reference proteome</keyword>
<protein>
    <submittedName>
        <fullName evidence="1">Uncharacterized protein</fullName>
    </submittedName>
</protein>
<evidence type="ECO:0000313" key="1">
    <source>
        <dbReference type="EnsemblPlants" id="TuG1812G0200005205.01.T01.cds313761"/>
    </source>
</evidence>
<accession>A0A8R7PKF3</accession>
<dbReference type="AlphaFoldDB" id="A0A8R7PKF3"/>
<dbReference type="EnsemblPlants" id="TuG1812G0200005205.01.T01">
    <property type="protein sequence ID" value="TuG1812G0200005205.01.T01.cds313761"/>
    <property type="gene ID" value="TuG1812G0200005205.01"/>
</dbReference>
<reference evidence="1" key="3">
    <citation type="submission" date="2022-06" db="UniProtKB">
        <authorList>
            <consortium name="EnsemblPlants"/>
        </authorList>
    </citation>
    <scope>IDENTIFICATION</scope>
</reference>
<name>A0A8R7PKF3_TRIUA</name>
<reference evidence="1" key="2">
    <citation type="submission" date="2018-03" db="EMBL/GenBank/DDBJ databases">
        <title>The Triticum urartu genome reveals the dynamic nature of wheat genome evolution.</title>
        <authorList>
            <person name="Ling H."/>
            <person name="Ma B."/>
            <person name="Shi X."/>
            <person name="Liu H."/>
            <person name="Dong L."/>
            <person name="Sun H."/>
            <person name="Cao Y."/>
            <person name="Gao Q."/>
            <person name="Zheng S."/>
            <person name="Li Y."/>
            <person name="Yu Y."/>
            <person name="Du H."/>
            <person name="Qi M."/>
            <person name="Li Y."/>
            <person name="Yu H."/>
            <person name="Cui Y."/>
            <person name="Wang N."/>
            <person name="Chen C."/>
            <person name="Wu H."/>
            <person name="Zhao Y."/>
            <person name="Zhang J."/>
            <person name="Li Y."/>
            <person name="Zhou W."/>
            <person name="Zhang B."/>
            <person name="Hu W."/>
            <person name="Eijk M."/>
            <person name="Tang J."/>
            <person name="Witsenboer H."/>
            <person name="Zhao S."/>
            <person name="Li Z."/>
            <person name="Zhang A."/>
            <person name="Wang D."/>
            <person name="Liang C."/>
        </authorList>
    </citation>
    <scope>NUCLEOTIDE SEQUENCE [LARGE SCALE GENOMIC DNA]</scope>
    <source>
        <strain evidence="1">cv. G1812</strain>
    </source>
</reference>
<evidence type="ECO:0000313" key="2">
    <source>
        <dbReference type="Proteomes" id="UP000015106"/>
    </source>
</evidence>
<dbReference type="Gramene" id="TuG1812G0200005205.01.T01">
    <property type="protein sequence ID" value="TuG1812G0200005205.01.T01.cds313761"/>
    <property type="gene ID" value="TuG1812G0200005205.01"/>
</dbReference>
<sequence length="27" mass="2969">MDDARERIGTPISTALKEIKPISISIN</sequence>